<gene>
    <name evidence="2" type="ORF">Salat_2069000</name>
</gene>
<accession>A0AAE1Y005</accession>
<feature type="region of interest" description="Disordered" evidence="1">
    <location>
        <begin position="1"/>
        <end position="20"/>
    </location>
</feature>
<keyword evidence="3" id="KW-1185">Reference proteome</keyword>
<proteinExistence type="predicted"/>
<evidence type="ECO:0000256" key="1">
    <source>
        <dbReference type="SAM" id="MobiDB-lite"/>
    </source>
</evidence>
<comment type="caution">
    <text evidence="2">The sequence shown here is derived from an EMBL/GenBank/DDBJ whole genome shotgun (WGS) entry which is preliminary data.</text>
</comment>
<organism evidence="2 3">
    <name type="scientific">Sesamum alatum</name>
    <dbReference type="NCBI Taxonomy" id="300844"/>
    <lineage>
        <taxon>Eukaryota</taxon>
        <taxon>Viridiplantae</taxon>
        <taxon>Streptophyta</taxon>
        <taxon>Embryophyta</taxon>
        <taxon>Tracheophyta</taxon>
        <taxon>Spermatophyta</taxon>
        <taxon>Magnoliopsida</taxon>
        <taxon>eudicotyledons</taxon>
        <taxon>Gunneridae</taxon>
        <taxon>Pentapetalae</taxon>
        <taxon>asterids</taxon>
        <taxon>lamiids</taxon>
        <taxon>Lamiales</taxon>
        <taxon>Pedaliaceae</taxon>
        <taxon>Sesamum</taxon>
    </lineage>
</organism>
<dbReference type="Proteomes" id="UP001293254">
    <property type="component" value="Unassembled WGS sequence"/>
</dbReference>
<dbReference type="EMBL" id="JACGWO010000008">
    <property type="protein sequence ID" value="KAK4421185.1"/>
    <property type="molecule type" value="Genomic_DNA"/>
</dbReference>
<dbReference type="AlphaFoldDB" id="A0AAE1Y005"/>
<protein>
    <submittedName>
        <fullName evidence="2">Uncharacterized protein</fullName>
    </submittedName>
</protein>
<reference evidence="2" key="1">
    <citation type="submission" date="2020-06" db="EMBL/GenBank/DDBJ databases">
        <authorList>
            <person name="Li T."/>
            <person name="Hu X."/>
            <person name="Zhang T."/>
            <person name="Song X."/>
            <person name="Zhang H."/>
            <person name="Dai N."/>
            <person name="Sheng W."/>
            <person name="Hou X."/>
            <person name="Wei L."/>
        </authorList>
    </citation>
    <scope>NUCLEOTIDE SEQUENCE</scope>
    <source>
        <strain evidence="2">3651</strain>
        <tissue evidence="2">Leaf</tissue>
    </source>
</reference>
<evidence type="ECO:0000313" key="3">
    <source>
        <dbReference type="Proteomes" id="UP001293254"/>
    </source>
</evidence>
<name>A0AAE1Y005_9LAMI</name>
<sequence length="101" mass="11282">MRNSSPQTLVEHGKNPYIGSHVTVDDADNAIQEKNGVLSESTHQIPTPNPSLIETAIRYMTHQKKKQRKDGKSSHFGLDIHGTCEIMQEMAEMEGIRGHES</sequence>
<evidence type="ECO:0000313" key="2">
    <source>
        <dbReference type="EMBL" id="KAK4421185.1"/>
    </source>
</evidence>
<reference evidence="2" key="2">
    <citation type="journal article" date="2024" name="Plant">
        <title>Genomic evolution and insights into agronomic trait innovations of Sesamum species.</title>
        <authorList>
            <person name="Miao H."/>
            <person name="Wang L."/>
            <person name="Qu L."/>
            <person name="Liu H."/>
            <person name="Sun Y."/>
            <person name="Le M."/>
            <person name="Wang Q."/>
            <person name="Wei S."/>
            <person name="Zheng Y."/>
            <person name="Lin W."/>
            <person name="Duan Y."/>
            <person name="Cao H."/>
            <person name="Xiong S."/>
            <person name="Wang X."/>
            <person name="Wei L."/>
            <person name="Li C."/>
            <person name="Ma Q."/>
            <person name="Ju M."/>
            <person name="Zhao R."/>
            <person name="Li G."/>
            <person name="Mu C."/>
            <person name="Tian Q."/>
            <person name="Mei H."/>
            <person name="Zhang T."/>
            <person name="Gao T."/>
            <person name="Zhang H."/>
        </authorList>
    </citation>
    <scope>NUCLEOTIDE SEQUENCE</scope>
    <source>
        <strain evidence="2">3651</strain>
    </source>
</reference>